<dbReference type="Gene3D" id="2.30.30.40">
    <property type="entry name" value="SH3 Domains"/>
    <property type="match status" value="1"/>
</dbReference>
<dbReference type="InterPro" id="IPR017907">
    <property type="entry name" value="Znf_RING_CS"/>
</dbReference>
<dbReference type="Pfam" id="PF00097">
    <property type="entry name" value="zf-C3HC4"/>
    <property type="match status" value="1"/>
</dbReference>
<gene>
    <name evidence="20" type="ORF">D9C73_001836</name>
</gene>
<sequence>MEWSVLQAAARGSCLLLIHPLPHLPVRGPSANYPAGAETCAIIIITVMEQLEEELTCPICCGLFEDPRVLLCSHSFCKKCLEGLLEGNRGPAFRTPFKCPTCRKESPHNGANSLQINYSLRGIVEKYSKIRVMPKMSVCKQHSGQPLNIFCATDLKLICGFCATTDDHKGHKFSSLEEAYEREKEAFEELLRGVESWQSADILSCLETLQASKKKALQSVTKDAEEVTDYFDRLISAIEGKKNEILSDFETLKLVVLQAYDPEITKLSAAVEEHRQALSIAESFRSVSDPLCFLQQMQEFREKLGILKETLPPSRKDMDVGLPVRNFDVKKWDSLRLREVDKISVPHGCGGGPHRARGSRMTARRCIALFLSLLLLLLVLMQPHYARSQIQPFLAEVSTHLTHAGAHLRGITDMCTSLLGAGQDSVVNLIDSAVSFIGSSLLSPGTSSGRGGVGGELGEGGGAGWRLRAKKPAANPNYMYVLEFFCVAVLSSTDVGFILVIDRRQDRWAAVKGTLLRIAGSFPGNLQLVLVLRPTTLLQRALSDILFKFNKDEFKMKVIMLSSVTELHSYIDRSQLTQELGGTQEYCHEKWISHRTAIEGFAVMVKKTAQTLQSFGTELAETELPSEIQATTVLLSTHTTKKEKMKGDLLVALGQGSRLLESINEPVVRDPDHNMNQDELENLATVQRLLSQLDETERAFDEFWVRHQTKLEQCLQLRHFEHDYREVRALLDQVSEKLATFSEVGISPAHADHIFCELTTYEERVCEVLDRASSLARDGDELIQKSHYAEDSIQPNCSEVRALSENVSSNLRAKKDHLLKAMELHHCLERASKWVDDGIYLLASQPVDKCQSHEGAELALQELERYLDHAGQNQLTDLSTIWREYEAVLNQQFRDQVEKVFQKQTSMQEMFDKRRVSLKKLAAKQTRPVQPVAPRPEAFIKSPLSSPAHRAQQEKICPDTDSGNNCEKENVQLQNGDGNSRHVSLSEEEENLAVLRRHVMNELLETERAYVEELLCVLQGYASEMDNPAMLHLMPAPLQNKKEVLFGNMPEIYHFHRRTFLRELEQYTDCPELVGRCFLERMTDLQIYEKYCHNKPRSESLWRQCSDCAFFQECQKKLEHKLGLDSYLLKPVQRITKYQLLLKEMLKYSKTCEGADDLQEALTSILGILKAVNDSMHLIAITGYEGNMTELGKLLMQGSFSVWTEHKKGHAKVKDLARFKPMQRHLFLHEKALLFCKRREENGEGYEKAPSYSFKQSLNMSAVGITENAKGDNKKFEIWCNSREEVYIVQAPTAEVKTTWVREIRKVLTTQLEACREANQQRAPDPPVSLSPFKSGQKSFKRGEEKKAESCSPDVNSSSSPKPAGKDEAVTSPTSDRAAVAKKRFTLQGFSNLKAQKGSPTSPDHKTKRQSDPTPFGFKGWNKASLSLDASEEHDGFSSAEDPLNSDPEDDNGKKLHAGKYRVVADYEKELSVKSGDVVQLVREGDDGQWFVRNMSTSKEGWIAAANLITLIGKSKSCQSLTSSEGSGNLSTSSSCSETYTSFSDIKP</sequence>
<dbReference type="InterPro" id="IPR001841">
    <property type="entry name" value="Znf_RING"/>
</dbReference>
<dbReference type="CDD" id="cd00170">
    <property type="entry name" value="SEC14"/>
    <property type="match status" value="1"/>
</dbReference>
<dbReference type="SUPFAM" id="SSF52087">
    <property type="entry name" value="CRAL/TRIO domain"/>
    <property type="match status" value="1"/>
</dbReference>
<dbReference type="PROSITE" id="PS50119">
    <property type="entry name" value="ZF_BBOX"/>
    <property type="match status" value="1"/>
</dbReference>
<dbReference type="InterPro" id="IPR001251">
    <property type="entry name" value="CRAL-TRIO_dom"/>
</dbReference>
<reference evidence="20 21" key="1">
    <citation type="submission" date="2019-01" db="EMBL/GenBank/DDBJ databases">
        <title>Genome Assembly of Collichthys lucidus.</title>
        <authorList>
            <person name="Cai M."/>
            <person name="Xiao S."/>
        </authorList>
    </citation>
    <scope>NUCLEOTIDE SEQUENCE [LARGE SCALE GENOMIC DNA]</scope>
    <source>
        <strain evidence="20">JT15FE1705JMU</strain>
        <tissue evidence="20">Muscle</tissue>
    </source>
</reference>
<dbReference type="GO" id="GO:0035556">
    <property type="term" value="P:intracellular signal transduction"/>
    <property type="evidence" value="ECO:0007669"/>
    <property type="project" value="InterPro"/>
</dbReference>
<evidence type="ECO:0000256" key="4">
    <source>
        <dbReference type="ARBA" id="ARBA00022658"/>
    </source>
</evidence>
<dbReference type="PROSITE" id="PS00518">
    <property type="entry name" value="ZF_RING_1"/>
    <property type="match status" value="1"/>
</dbReference>
<dbReference type="SUPFAM" id="SSF57850">
    <property type="entry name" value="RING/U-box"/>
    <property type="match status" value="1"/>
</dbReference>
<dbReference type="Proteomes" id="UP000298787">
    <property type="component" value="Chromosome 2"/>
</dbReference>
<dbReference type="Pfam" id="PF00621">
    <property type="entry name" value="RhoGEF"/>
    <property type="match status" value="1"/>
</dbReference>
<feature type="compositionally biased region" description="Low complexity" evidence="12">
    <location>
        <begin position="1350"/>
        <end position="1363"/>
    </location>
</feature>
<dbReference type="PANTHER" id="PTHR22826:SF115">
    <property type="entry name" value="GUANINE NUCLEOTIDE EXCHANGE FACTOR DBS"/>
    <property type="match status" value="1"/>
</dbReference>
<dbReference type="Gene3D" id="3.30.160.60">
    <property type="entry name" value="Classic Zinc Finger"/>
    <property type="match status" value="1"/>
</dbReference>
<feature type="domain" description="CRAL-TRIO" evidence="19">
    <location>
        <begin position="469"/>
        <end position="588"/>
    </location>
</feature>
<dbReference type="Gene3D" id="1.20.900.10">
    <property type="entry name" value="Dbl homology (DH) domain"/>
    <property type="match status" value="1"/>
</dbReference>
<proteinExistence type="inferred from homology"/>
<dbReference type="Gene3D" id="3.30.40.10">
    <property type="entry name" value="Zinc/RING finger domain, C3HC4 (zinc finger)"/>
    <property type="match status" value="1"/>
</dbReference>
<protein>
    <submittedName>
        <fullName evidence="20">Guanine nucleotide exchange factor DBS DBL's big sister MCF2-transforming sequence-like protein</fullName>
    </submittedName>
</protein>
<feature type="domain" description="PH" evidence="15">
    <location>
        <begin position="1187"/>
        <end position="1309"/>
    </location>
</feature>
<evidence type="ECO:0000259" key="15">
    <source>
        <dbReference type="PROSITE" id="PS50003"/>
    </source>
</evidence>
<dbReference type="InterPro" id="IPR036865">
    <property type="entry name" value="CRAL-TRIO_dom_sf"/>
</dbReference>
<dbReference type="Pfam" id="PF23289">
    <property type="entry name" value="Spectrin_5"/>
    <property type="match status" value="1"/>
</dbReference>
<dbReference type="InterPro" id="IPR000315">
    <property type="entry name" value="Znf_B-box"/>
</dbReference>
<evidence type="ECO:0000256" key="2">
    <source>
        <dbReference type="ARBA" id="ARBA00022443"/>
    </source>
</evidence>
<feature type="domain" description="SH3" evidence="14">
    <location>
        <begin position="1452"/>
        <end position="1513"/>
    </location>
</feature>
<feature type="compositionally biased region" description="Polar residues" evidence="12">
    <location>
        <begin position="1388"/>
        <end position="1402"/>
    </location>
</feature>
<evidence type="ECO:0000256" key="8">
    <source>
        <dbReference type="ARBA" id="ARBA00022843"/>
    </source>
</evidence>
<evidence type="ECO:0000256" key="11">
    <source>
        <dbReference type="PROSITE-ProRule" id="PRU00192"/>
    </source>
</evidence>
<dbReference type="Pfam" id="PF00643">
    <property type="entry name" value="zf-B_box"/>
    <property type="match status" value="1"/>
</dbReference>
<dbReference type="SUPFAM" id="SSF48065">
    <property type="entry name" value="DBL homology domain (DH-domain)"/>
    <property type="match status" value="1"/>
</dbReference>
<dbReference type="GO" id="GO:0005737">
    <property type="term" value="C:cytoplasm"/>
    <property type="evidence" value="ECO:0007669"/>
    <property type="project" value="TreeGrafter"/>
</dbReference>
<dbReference type="GO" id="GO:0035025">
    <property type="term" value="P:positive regulation of Rho protein signal transduction"/>
    <property type="evidence" value="ECO:0007669"/>
    <property type="project" value="TreeGrafter"/>
</dbReference>
<evidence type="ECO:0000256" key="10">
    <source>
        <dbReference type="PROSITE-ProRule" id="PRU00024"/>
    </source>
</evidence>
<evidence type="ECO:0000256" key="5">
    <source>
        <dbReference type="ARBA" id="ARBA00022723"/>
    </source>
</evidence>
<evidence type="ECO:0000259" key="18">
    <source>
        <dbReference type="PROSITE" id="PS50119"/>
    </source>
</evidence>
<dbReference type="InterPro" id="IPR001452">
    <property type="entry name" value="SH3_domain"/>
</dbReference>
<keyword evidence="8" id="KW-0832">Ubl conjugation</keyword>
<evidence type="ECO:0000256" key="7">
    <source>
        <dbReference type="ARBA" id="ARBA00022833"/>
    </source>
</evidence>
<dbReference type="InterPro" id="IPR051336">
    <property type="entry name" value="RhoGEF_Guanine_NuclExch_SF"/>
</dbReference>
<dbReference type="SUPFAM" id="SSF46966">
    <property type="entry name" value="Spectrin repeat"/>
    <property type="match status" value="1"/>
</dbReference>
<dbReference type="CDD" id="cd01227">
    <property type="entry name" value="PH_Dbs"/>
    <property type="match status" value="1"/>
</dbReference>
<dbReference type="EMBL" id="CM014079">
    <property type="protein sequence ID" value="TKS66841.1"/>
    <property type="molecule type" value="Genomic_DNA"/>
</dbReference>
<feature type="domain" description="RING-type" evidence="17">
    <location>
        <begin position="57"/>
        <end position="103"/>
    </location>
</feature>
<dbReference type="STRING" id="240159.A0A4U5U0L7"/>
<dbReference type="PROSITE" id="PS50089">
    <property type="entry name" value="ZF_RING_2"/>
    <property type="match status" value="1"/>
</dbReference>
<dbReference type="SUPFAM" id="SSF50729">
    <property type="entry name" value="PH domain-like"/>
    <property type="match status" value="1"/>
</dbReference>
<dbReference type="SMART" id="SM00184">
    <property type="entry name" value="RING"/>
    <property type="match status" value="1"/>
</dbReference>
<evidence type="ECO:0000256" key="1">
    <source>
        <dbReference type="ARBA" id="ARBA00008649"/>
    </source>
</evidence>
<keyword evidence="6 10" id="KW-0863">Zinc-finger</keyword>
<keyword evidence="2 11" id="KW-0728">SH3 domain</keyword>
<comment type="similarity">
    <text evidence="1">Belongs to the SH3RF family.</text>
</comment>
<evidence type="ECO:0000256" key="13">
    <source>
        <dbReference type="SAM" id="Phobius"/>
    </source>
</evidence>
<feature type="domain" description="B box-type" evidence="18">
    <location>
        <begin position="134"/>
        <end position="176"/>
    </location>
</feature>
<dbReference type="CDD" id="cd19767">
    <property type="entry name" value="Bbox2_TRIM13_C-XI"/>
    <property type="match status" value="1"/>
</dbReference>
<dbReference type="InterPro" id="IPR055251">
    <property type="entry name" value="SOS1_NGEF_PH"/>
</dbReference>
<dbReference type="InterPro" id="IPR035899">
    <property type="entry name" value="DBL_dom_sf"/>
</dbReference>
<evidence type="ECO:0000256" key="9">
    <source>
        <dbReference type="ARBA" id="ARBA00049987"/>
    </source>
</evidence>
<dbReference type="InterPro" id="IPR001849">
    <property type="entry name" value="PH_domain"/>
</dbReference>
<dbReference type="InterPro" id="IPR000219">
    <property type="entry name" value="DH_dom"/>
</dbReference>
<feature type="region of interest" description="Disordered" evidence="12">
    <location>
        <begin position="941"/>
        <end position="967"/>
    </location>
</feature>
<name>A0A4U5U0L7_COLLU</name>
<dbReference type="Gene3D" id="2.30.29.30">
    <property type="entry name" value="Pleckstrin-homology domain (PH domain)/Phosphotyrosine-binding domain (PTB)"/>
    <property type="match status" value="1"/>
</dbReference>
<dbReference type="GO" id="GO:0005085">
    <property type="term" value="F:guanyl-nucleotide exchange factor activity"/>
    <property type="evidence" value="ECO:0007669"/>
    <property type="project" value="UniProtKB-KW"/>
</dbReference>
<evidence type="ECO:0000256" key="3">
    <source>
        <dbReference type="ARBA" id="ARBA00022553"/>
    </source>
</evidence>
<dbReference type="PROSITE" id="PS50010">
    <property type="entry name" value="DH_2"/>
    <property type="match status" value="1"/>
</dbReference>
<keyword evidence="5" id="KW-0479">Metal-binding</keyword>
<dbReference type="Pfam" id="PF22697">
    <property type="entry name" value="SOS1_NGEF_PH"/>
    <property type="match status" value="1"/>
</dbReference>
<evidence type="ECO:0000259" key="17">
    <source>
        <dbReference type="PROSITE" id="PS50089"/>
    </source>
</evidence>
<evidence type="ECO:0000256" key="6">
    <source>
        <dbReference type="ARBA" id="ARBA00022771"/>
    </source>
</evidence>
<dbReference type="InterPro" id="IPR056466">
    <property type="entry name" value="Spectrin_DBS"/>
</dbReference>
<dbReference type="CDD" id="cd11857">
    <property type="entry name" value="SH3_DBS"/>
    <property type="match status" value="1"/>
</dbReference>
<evidence type="ECO:0000259" key="19">
    <source>
        <dbReference type="PROSITE" id="PS50191"/>
    </source>
</evidence>
<feature type="domain" description="DH" evidence="16">
    <location>
        <begin position="995"/>
        <end position="1175"/>
    </location>
</feature>
<keyword evidence="13" id="KW-0472">Membrane</keyword>
<keyword evidence="13" id="KW-0812">Transmembrane</keyword>
<dbReference type="PANTHER" id="PTHR22826">
    <property type="entry name" value="RHO GUANINE EXCHANGE FACTOR-RELATED"/>
    <property type="match status" value="1"/>
</dbReference>
<dbReference type="SMART" id="SM00336">
    <property type="entry name" value="BBOX"/>
    <property type="match status" value="1"/>
</dbReference>
<dbReference type="SUPFAM" id="SSF50044">
    <property type="entry name" value="SH3-domain"/>
    <property type="match status" value="1"/>
</dbReference>
<feature type="transmembrane region" description="Helical" evidence="13">
    <location>
        <begin position="366"/>
        <end position="385"/>
    </location>
</feature>
<keyword evidence="21" id="KW-1185">Reference proteome</keyword>
<dbReference type="InterPro" id="IPR001331">
    <property type="entry name" value="GDS_CDC24_CS"/>
</dbReference>
<dbReference type="PROSITE" id="PS00741">
    <property type="entry name" value="DH_1"/>
    <property type="match status" value="1"/>
</dbReference>
<dbReference type="CDD" id="cd00160">
    <property type="entry name" value="RhoGEF"/>
    <property type="match status" value="1"/>
</dbReference>
<comment type="similarity">
    <text evidence="9">Belongs to the MCF2 family.</text>
</comment>
<dbReference type="SMART" id="SM00233">
    <property type="entry name" value="PH"/>
    <property type="match status" value="1"/>
</dbReference>
<dbReference type="PROSITE" id="PS50003">
    <property type="entry name" value="PH_DOMAIN"/>
    <property type="match status" value="1"/>
</dbReference>
<feature type="region of interest" description="Disordered" evidence="12">
    <location>
        <begin position="1520"/>
        <end position="1548"/>
    </location>
</feature>
<dbReference type="InterPro" id="IPR018957">
    <property type="entry name" value="Znf_C3HC4_RING-type"/>
</dbReference>
<dbReference type="GO" id="GO:0008270">
    <property type="term" value="F:zinc ion binding"/>
    <property type="evidence" value="ECO:0007669"/>
    <property type="project" value="UniProtKB-KW"/>
</dbReference>
<dbReference type="SMART" id="SM00326">
    <property type="entry name" value="SH3"/>
    <property type="match status" value="1"/>
</dbReference>
<evidence type="ECO:0000259" key="14">
    <source>
        <dbReference type="PROSITE" id="PS50002"/>
    </source>
</evidence>
<keyword evidence="4" id="KW-0344">Guanine-nucleotide releasing factor</keyword>
<evidence type="ECO:0000313" key="21">
    <source>
        <dbReference type="Proteomes" id="UP000298787"/>
    </source>
</evidence>
<evidence type="ECO:0000313" key="20">
    <source>
        <dbReference type="EMBL" id="TKS66841.1"/>
    </source>
</evidence>
<keyword evidence="13" id="KW-1133">Transmembrane helix</keyword>
<feature type="region of interest" description="Disordered" evidence="12">
    <location>
        <begin position="1317"/>
        <end position="1457"/>
    </location>
</feature>
<dbReference type="InterPro" id="IPR036028">
    <property type="entry name" value="SH3-like_dom_sf"/>
</dbReference>
<keyword evidence="3" id="KW-0597">Phosphoprotein</keyword>
<dbReference type="InterPro" id="IPR035534">
    <property type="entry name" value="DBS_PH"/>
</dbReference>
<organism evidence="20 21">
    <name type="scientific">Collichthys lucidus</name>
    <name type="common">Big head croaker</name>
    <name type="synonym">Sciaena lucida</name>
    <dbReference type="NCBI Taxonomy" id="240159"/>
    <lineage>
        <taxon>Eukaryota</taxon>
        <taxon>Metazoa</taxon>
        <taxon>Chordata</taxon>
        <taxon>Craniata</taxon>
        <taxon>Vertebrata</taxon>
        <taxon>Euteleostomi</taxon>
        <taxon>Actinopterygii</taxon>
        <taxon>Neopterygii</taxon>
        <taxon>Teleostei</taxon>
        <taxon>Neoteleostei</taxon>
        <taxon>Acanthomorphata</taxon>
        <taxon>Eupercaria</taxon>
        <taxon>Sciaenidae</taxon>
        <taxon>Collichthys</taxon>
    </lineage>
</organism>
<dbReference type="InterPro" id="IPR011993">
    <property type="entry name" value="PH-like_dom_sf"/>
</dbReference>
<dbReference type="InterPro" id="IPR035532">
    <property type="entry name" value="DBS_SH3"/>
</dbReference>
<dbReference type="Pfam" id="PF13716">
    <property type="entry name" value="CRAL_TRIO_2"/>
    <property type="match status" value="1"/>
</dbReference>
<evidence type="ECO:0000259" key="16">
    <source>
        <dbReference type="PROSITE" id="PS50010"/>
    </source>
</evidence>
<dbReference type="SMART" id="SM00325">
    <property type="entry name" value="RhoGEF"/>
    <property type="match status" value="1"/>
</dbReference>
<dbReference type="Gene3D" id="1.20.58.60">
    <property type="match status" value="1"/>
</dbReference>
<evidence type="ECO:0000256" key="12">
    <source>
        <dbReference type="SAM" id="MobiDB-lite"/>
    </source>
</evidence>
<keyword evidence="7" id="KW-0862">Zinc</keyword>
<dbReference type="PROSITE" id="PS50191">
    <property type="entry name" value="CRAL_TRIO"/>
    <property type="match status" value="1"/>
</dbReference>
<accession>A0A4U5U0L7</accession>
<dbReference type="SUPFAM" id="SSF57845">
    <property type="entry name" value="B-box zinc-binding domain"/>
    <property type="match status" value="1"/>
</dbReference>
<dbReference type="FunFam" id="2.30.29.30:FF:000078">
    <property type="entry name" value="Guanine nucleotide exchange factor DBS"/>
    <property type="match status" value="1"/>
</dbReference>
<dbReference type="InterPro" id="IPR013083">
    <property type="entry name" value="Znf_RING/FYVE/PHD"/>
</dbReference>
<dbReference type="PROSITE" id="PS50002">
    <property type="entry name" value="SH3"/>
    <property type="match status" value="1"/>
</dbReference>